<evidence type="ECO:0000313" key="1">
    <source>
        <dbReference type="EMBL" id="RGQ05933.1"/>
    </source>
</evidence>
<dbReference type="Proteomes" id="UP000283585">
    <property type="component" value="Unassembled WGS sequence"/>
</dbReference>
<gene>
    <name evidence="1" type="ORF">DWZ12_05545</name>
</gene>
<evidence type="ECO:0000313" key="2">
    <source>
        <dbReference type="Proteomes" id="UP000283585"/>
    </source>
</evidence>
<dbReference type="Pfam" id="PF19880">
    <property type="entry name" value="DUF6353"/>
    <property type="match status" value="1"/>
</dbReference>
<reference evidence="1 2" key="1">
    <citation type="submission" date="2018-08" db="EMBL/GenBank/DDBJ databases">
        <title>A genome reference for cultivated species of the human gut microbiota.</title>
        <authorList>
            <person name="Zou Y."/>
            <person name="Xue W."/>
            <person name="Luo G."/>
        </authorList>
    </citation>
    <scope>NUCLEOTIDE SEQUENCE [LARGE SCALE GENOMIC DNA]</scope>
    <source>
        <strain evidence="1 2">AF29-2BH</strain>
    </source>
</reference>
<name>A0A411ZSX6_9FIRM</name>
<dbReference type="RefSeq" id="WP_118044510.1">
    <property type="nucleotide sequence ID" value="NZ_QRSS01000005.1"/>
</dbReference>
<dbReference type="AlphaFoldDB" id="A0A411ZSX6"/>
<accession>A0A411ZSX6</accession>
<comment type="caution">
    <text evidence="1">The sequence shown here is derived from an EMBL/GenBank/DDBJ whole genome shotgun (WGS) entry which is preliminary data.</text>
</comment>
<protein>
    <submittedName>
        <fullName evidence="1">Uncharacterized protein</fullName>
    </submittedName>
</protein>
<proteinExistence type="predicted"/>
<dbReference type="InterPro" id="IPR045933">
    <property type="entry name" value="DUF6353"/>
</dbReference>
<dbReference type="EMBL" id="QRSS01000005">
    <property type="protein sequence ID" value="RGQ05933.1"/>
    <property type="molecule type" value="Genomic_DNA"/>
</dbReference>
<sequence>MKKFQLPKITLKGKAKRIVVKAKIKSPTIMIVAGVAGVVGGTVMACRATMKLKPILDEGKEATNDIHEYASSDEAKEKGYTEKEETKAVVVENLKTAGKVVKLYAPAVAVEAVSIGCIVGSHKILTKRNVGLAGAYAAVQKEFKDYRDRVVERFGEDLDRELKHNITRTEYKEKETDENGKNKTVKKSVDVAGDGTGYSGYAKFFDEASREFTGDPEHDKWFLMRAEELFNNKLRTDGFVFINDIYDYLDIPRTQQGQTDGWVYDAEHPDAYPISFDIMNINKEANRRFVNGYEPVILLDFKNCRYILDQI</sequence>
<organism evidence="1 2">
    <name type="scientific">Blautia obeum</name>
    <dbReference type="NCBI Taxonomy" id="40520"/>
    <lineage>
        <taxon>Bacteria</taxon>
        <taxon>Bacillati</taxon>
        <taxon>Bacillota</taxon>
        <taxon>Clostridia</taxon>
        <taxon>Lachnospirales</taxon>
        <taxon>Lachnospiraceae</taxon>
        <taxon>Blautia</taxon>
    </lineage>
</organism>